<accession>A0ABN2QUN2</accession>
<dbReference type="Proteomes" id="UP001499854">
    <property type="component" value="Unassembled WGS sequence"/>
</dbReference>
<dbReference type="Pfam" id="PF00797">
    <property type="entry name" value="Acetyltransf_2"/>
    <property type="match status" value="1"/>
</dbReference>
<gene>
    <name evidence="2" type="ORF">GCM10009838_13170</name>
</gene>
<protein>
    <submittedName>
        <fullName evidence="2">Arylamine N-acetyltransferase</fullName>
    </submittedName>
</protein>
<comment type="similarity">
    <text evidence="1">Belongs to the arylamine N-acetyltransferase family.</text>
</comment>
<evidence type="ECO:0000313" key="2">
    <source>
        <dbReference type="EMBL" id="GAA1958423.1"/>
    </source>
</evidence>
<reference evidence="2 3" key="1">
    <citation type="journal article" date="2019" name="Int. J. Syst. Evol. Microbiol.">
        <title>The Global Catalogue of Microorganisms (GCM) 10K type strain sequencing project: providing services to taxonomists for standard genome sequencing and annotation.</title>
        <authorList>
            <consortium name="The Broad Institute Genomics Platform"/>
            <consortium name="The Broad Institute Genome Sequencing Center for Infectious Disease"/>
            <person name="Wu L."/>
            <person name="Ma J."/>
        </authorList>
    </citation>
    <scope>NUCLEOTIDE SEQUENCE [LARGE SCALE GENOMIC DNA]</scope>
    <source>
        <strain evidence="2 3">JCM 16013</strain>
    </source>
</reference>
<proteinExistence type="inferred from homology"/>
<dbReference type="PANTHER" id="PTHR11786:SF0">
    <property type="entry name" value="ARYLAMINE N-ACETYLTRANSFERASE 4-RELATED"/>
    <property type="match status" value="1"/>
</dbReference>
<dbReference type="Gene3D" id="3.30.2140.10">
    <property type="entry name" value="Arylamine N-acetyltransferase"/>
    <property type="match status" value="1"/>
</dbReference>
<dbReference type="InterPro" id="IPR001447">
    <property type="entry name" value="Arylamine_N-AcTrfase"/>
</dbReference>
<evidence type="ECO:0000313" key="3">
    <source>
        <dbReference type="Proteomes" id="UP001499854"/>
    </source>
</evidence>
<dbReference type="RefSeq" id="WP_344656021.1">
    <property type="nucleotide sequence ID" value="NZ_BAAAQM010000005.1"/>
</dbReference>
<dbReference type="PANTHER" id="PTHR11786">
    <property type="entry name" value="N-HYDROXYARYLAMINE O-ACETYLTRANSFERASE"/>
    <property type="match status" value="1"/>
</dbReference>
<name>A0ABN2QUN2_9ACTN</name>
<dbReference type="Gene3D" id="2.40.128.150">
    <property type="entry name" value="Cysteine proteinases"/>
    <property type="match status" value="1"/>
</dbReference>
<evidence type="ECO:0000256" key="1">
    <source>
        <dbReference type="ARBA" id="ARBA00006547"/>
    </source>
</evidence>
<dbReference type="SUPFAM" id="SSF54001">
    <property type="entry name" value="Cysteine proteinases"/>
    <property type="match status" value="1"/>
</dbReference>
<organism evidence="2 3">
    <name type="scientific">Catenulispora subtropica</name>
    <dbReference type="NCBI Taxonomy" id="450798"/>
    <lineage>
        <taxon>Bacteria</taxon>
        <taxon>Bacillati</taxon>
        <taxon>Actinomycetota</taxon>
        <taxon>Actinomycetes</taxon>
        <taxon>Catenulisporales</taxon>
        <taxon>Catenulisporaceae</taxon>
        <taxon>Catenulispora</taxon>
    </lineage>
</organism>
<sequence length="268" mass="29405">MDFDLDAYLARIGYAGDRAPTAATLRALQRAHIYAIPFENLDAVGGTVPSLALSDLMVKLVYCSTRGGYCYEHNTLFSTALRTLGFRVTLLAARVRVGAKPGDVRPRTHMLMLVEAPGDPHRYLADVGFGSGGALLDPMPLAPADVRDHPRHHRLAVGGSEGPLESWTLQAFQDGEWRDQYAFTVEPFLAPDFEVINWHIATNPKSPFSSRRHAIRTLPDRLLALDARTLTETHADGTVVIRELAGDAEVRQVLADQFGIIEPGADRP</sequence>
<keyword evidence="3" id="KW-1185">Reference proteome</keyword>
<dbReference type="InterPro" id="IPR038765">
    <property type="entry name" value="Papain-like_cys_pep_sf"/>
</dbReference>
<comment type="caution">
    <text evidence="2">The sequence shown here is derived from an EMBL/GenBank/DDBJ whole genome shotgun (WGS) entry which is preliminary data.</text>
</comment>
<dbReference type="EMBL" id="BAAAQM010000005">
    <property type="protein sequence ID" value="GAA1958423.1"/>
    <property type="molecule type" value="Genomic_DNA"/>
</dbReference>